<evidence type="ECO:0000313" key="2">
    <source>
        <dbReference type="Proteomes" id="UP001172386"/>
    </source>
</evidence>
<name>A0ACC3AGY5_9EURO</name>
<organism evidence="1 2">
    <name type="scientific">Neophaeococcomyces mojaviensis</name>
    <dbReference type="NCBI Taxonomy" id="3383035"/>
    <lineage>
        <taxon>Eukaryota</taxon>
        <taxon>Fungi</taxon>
        <taxon>Dikarya</taxon>
        <taxon>Ascomycota</taxon>
        <taxon>Pezizomycotina</taxon>
        <taxon>Eurotiomycetes</taxon>
        <taxon>Chaetothyriomycetidae</taxon>
        <taxon>Chaetothyriales</taxon>
        <taxon>Chaetothyriales incertae sedis</taxon>
        <taxon>Neophaeococcomyces</taxon>
    </lineage>
</organism>
<sequence>MFDIAYLPTEIIDLIAIYAERDDLKALRLTNSFFLNATTKVLYKEIHISQNSRSFDRAFEVAESPKLHSLVKSLVYHLGTLGEVYSGFEAFRHEYYSTRRRPNSSDVYDPTKITADVLWCYSCWLEEIDGENTFSSIRDEAYELRRLCEQLPHLDSIATVLDDVDPFSEPTDYIGKRTGMHLSNFTNDIHFARLFAASSEKPLHKVSGRSISWRDLRTLQLNQSVALKQRLGQLKFLELGLYNAENEHDTVSWEEEKRLTQIEALDALGAVLDSAKFLTTLKLDFVELPYESAVDEMLPVSRTIFRHHWPILQKLKLEAICADECELLNFLTAHKASLRELQLGDIELANSLETRASVLRLFNGVRKSLRLRTCTITGNFTNRLDQAWYVDTECEQPECIREQLEIYMCNSSSRAATNELTSLYARRWVENSELELEFENFCDESWQWCPELLEEAD</sequence>
<dbReference type="EMBL" id="JAPDRQ010000017">
    <property type="protein sequence ID" value="KAJ9662164.1"/>
    <property type="molecule type" value="Genomic_DNA"/>
</dbReference>
<evidence type="ECO:0000313" key="1">
    <source>
        <dbReference type="EMBL" id="KAJ9662164.1"/>
    </source>
</evidence>
<comment type="caution">
    <text evidence="1">The sequence shown here is derived from an EMBL/GenBank/DDBJ whole genome shotgun (WGS) entry which is preliminary data.</text>
</comment>
<protein>
    <submittedName>
        <fullName evidence="1">Uncharacterized protein</fullName>
    </submittedName>
</protein>
<keyword evidence="2" id="KW-1185">Reference proteome</keyword>
<proteinExistence type="predicted"/>
<reference evidence="1" key="1">
    <citation type="submission" date="2022-10" db="EMBL/GenBank/DDBJ databases">
        <title>Culturing micro-colonial fungi from biological soil crusts in the Mojave desert and describing Neophaeococcomyces mojavensis, and introducing the new genera and species Taxawa tesnikishii.</title>
        <authorList>
            <person name="Kurbessoian T."/>
            <person name="Stajich J.E."/>
        </authorList>
    </citation>
    <scope>NUCLEOTIDE SEQUENCE</scope>
    <source>
        <strain evidence="1">JES_112</strain>
    </source>
</reference>
<accession>A0ACC3AGY5</accession>
<dbReference type="Proteomes" id="UP001172386">
    <property type="component" value="Unassembled WGS sequence"/>
</dbReference>
<gene>
    <name evidence="1" type="ORF">H2198_001515</name>
</gene>